<proteinExistence type="predicted"/>
<keyword evidence="2" id="KW-1185">Reference proteome</keyword>
<dbReference type="EMBL" id="JASSZA010000007">
    <property type="protein sequence ID" value="KAK2106760.1"/>
    <property type="molecule type" value="Genomic_DNA"/>
</dbReference>
<reference evidence="1 2" key="1">
    <citation type="submission" date="2023-05" db="EMBL/GenBank/DDBJ databases">
        <title>B98-5 Cell Line De Novo Hybrid Assembly: An Optical Mapping Approach.</title>
        <authorList>
            <person name="Kananen K."/>
            <person name="Auerbach J.A."/>
            <person name="Kautto E."/>
            <person name="Blachly J.S."/>
        </authorList>
    </citation>
    <scope>NUCLEOTIDE SEQUENCE [LARGE SCALE GENOMIC DNA]</scope>
    <source>
        <strain evidence="1">B95-8</strain>
        <tissue evidence="1">Cell line</tissue>
    </source>
</reference>
<comment type="caution">
    <text evidence="1">The sequence shown here is derived from an EMBL/GenBank/DDBJ whole genome shotgun (WGS) entry which is preliminary data.</text>
</comment>
<feature type="non-terminal residue" evidence="1">
    <location>
        <position position="1"/>
    </location>
</feature>
<gene>
    <name evidence="1" type="ORF">P7K49_016274</name>
</gene>
<sequence length="62" mass="6806">MHTELRRSSTVDCQLPELARKCSLNCGLPRRDVQSHADTATAPRPGQMSSCFISCLGSIRDT</sequence>
<evidence type="ECO:0000313" key="1">
    <source>
        <dbReference type="EMBL" id="KAK2106760.1"/>
    </source>
</evidence>
<protein>
    <submittedName>
        <fullName evidence="1">Uncharacterized protein</fullName>
    </submittedName>
</protein>
<accession>A0ABQ9VBN0</accession>
<dbReference type="Proteomes" id="UP001266305">
    <property type="component" value="Unassembled WGS sequence"/>
</dbReference>
<evidence type="ECO:0000313" key="2">
    <source>
        <dbReference type="Proteomes" id="UP001266305"/>
    </source>
</evidence>
<organism evidence="1 2">
    <name type="scientific">Saguinus oedipus</name>
    <name type="common">Cotton-top tamarin</name>
    <name type="synonym">Oedipomidas oedipus</name>
    <dbReference type="NCBI Taxonomy" id="9490"/>
    <lineage>
        <taxon>Eukaryota</taxon>
        <taxon>Metazoa</taxon>
        <taxon>Chordata</taxon>
        <taxon>Craniata</taxon>
        <taxon>Vertebrata</taxon>
        <taxon>Euteleostomi</taxon>
        <taxon>Mammalia</taxon>
        <taxon>Eutheria</taxon>
        <taxon>Euarchontoglires</taxon>
        <taxon>Primates</taxon>
        <taxon>Haplorrhini</taxon>
        <taxon>Platyrrhini</taxon>
        <taxon>Cebidae</taxon>
        <taxon>Callitrichinae</taxon>
        <taxon>Saguinus</taxon>
    </lineage>
</organism>
<name>A0ABQ9VBN0_SAGOE</name>
<feature type="non-terminal residue" evidence="1">
    <location>
        <position position="62"/>
    </location>
</feature>